<sequence>MSGFGKKPISSPDRKFKASLYIVHEVSIVKGYLIVCNKKNQELIRSEVFQDRPNEWAYVPYLGKIQWLSLREAALFNKKNELVSKVSLL</sequence>
<proteinExistence type="predicted"/>
<comment type="caution">
    <text evidence="1">The sequence shown here is derived from an EMBL/GenBank/DDBJ whole genome shotgun (WGS) entry which is preliminary data.</text>
</comment>
<protein>
    <submittedName>
        <fullName evidence="1">Uncharacterized protein</fullName>
    </submittedName>
</protein>
<evidence type="ECO:0000313" key="1">
    <source>
        <dbReference type="EMBL" id="RCW40627.1"/>
    </source>
</evidence>
<dbReference type="Proteomes" id="UP000252415">
    <property type="component" value="Unassembled WGS sequence"/>
</dbReference>
<organism evidence="1 2">
    <name type="scientific">Paenibacillus prosopidis</name>
    <dbReference type="NCBI Taxonomy" id="630520"/>
    <lineage>
        <taxon>Bacteria</taxon>
        <taxon>Bacillati</taxon>
        <taxon>Bacillota</taxon>
        <taxon>Bacilli</taxon>
        <taxon>Bacillales</taxon>
        <taxon>Paenibacillaceae</taxon>
        <taxon>Paenibacillus</taxon>
    </lineage>
</organism>
<name>A0A368VGY5_9BACL</name>
<accession>A0A368VGY5</accession>
<keyword evidence="2" id="KW-1185">Reference proteome</keyword>
<reference evidence="1 2" key="1">
    <citation type="submission" date="2018-07" db="EMBL/GenBank/DDBJ databases">
        <title>Genomic Encyclopedia of Type Strains, Phase III (KMG-III): the genomes of soil and plant-associated and newly described type strains.</title>
        <authorList>
            <person name="Whitman W."/>
        </authorList>
    </citation>
    <scope>NUCLEOTIDE SEQUENCE [LARGE SCALE GENOMIC DNA]</scope>
    <source>
        <strain evidence="1 2">CECT 7506</strain>
    </source>
</reference>
<gene>
    <name evidence="1" type="ORF">DFP97_1306</name>
</gene>
<dbReference type="AlphaFoldDB" id="A0A368VGY5"/>
<dbReference type="EMBL" id="QPJD01000030">
    <property type="protein sequence ID" value="RCW40627.1"/>
    <property type="molecule type" value="Genomic_DNA"/>
</dbReference>
<evidence type="ECO:0000313" key="2">
    <source>
        <dbReference type="Proteomes" id="UP000252415"/>
    </source>
</evidence>